<dbReference type="InterPro" id="IPR011050">
    <property type="entry name" value="Pectin_lyase_fold/virulence"/>
</dbReference>
<gene>
    <name evidence="4" type="ORF">HELGO_WM9158</name>
</gene>
<dbReference type="PANTHER" id="PTHR41339:SF1">
    <property type="entry name" value="SECRETED PROTEIN"/>
    <property type="match status" value="1"/>
</dbReference>
<dbReference type="Pfam" id="PF13229">
    <property type="entry name" value="Beta_helix"/>
    <property type="match status" value="1"/>
</dbReference>
<reference evidence="4" key="1">
    <citation type="submission" date="2020-01" db="EMBL/GenBank/DDBJ databases">
        <authorList>
            <person name="Meier V. D."/>
            <person name="Meier V D."/>
        </authorList>
    </citation>
    <scope>NUCLEOTIDE SEQUENCE</scope>
    <source>
        <strain evidence="4">HLG_WM_MAG_04</strain>
    </source>
</reference>
<sequence>MKHTNILLSVATAALLFTGCGGGSSSSSSSDNDTDSTACTTYTVPTSTTLSGNISTCTQLTADQDWVLDGLVVVKGTTLKIDAGTTIAGKDGTGDNTSYMIIDKDAMIMAEGTAANPITFTSKTAFDGGTAAVGQWGGLTIIGQAGNDQVQAYEVNSAYAASDADLTHSSGTLKHVKILNSGITMETDKEINGLSLVGVGSGTTVEDITVERSDDDGVEIWGGTVNLTNVTISGCTDDHFDIDDGYSGTVKNLTITQTTGNAAVEMSGTTAATFDGFTITQTASVKEGGLFFKKDGIGGNFKNGTVTDNSADGYGAIYSQGEATVANVSFENVTLTGTSGDDKFTDHDDGGSATEIEAKFDAGSGNSK</sequence>
<dbReference type="SMART" id="SM00710">
    <property type="entry name" value="PbH1"/>
    <property type="match status" value="4"/>
</dbReference>
<dbReference type="InterPro" id="IPR006626">
    <property type="entry name" value="PbH1"/>
</dbReference>
<dbReference type="InterPro" id="IPR012334">
    <property type="entry name" value="Pectin_lyas_fold"/>
</dbReference>
<evidence type="ECO:0000256" key="1">
    <source>
        <dbReference type="SAM" id="MobiDB-lite"/>
    </source>
</evidence>
<protein>
    <recommendedName>
        <fullName evidence="3">Right handed beta helix domain-containing protein</fullName>
    </recommendedName>
</protein>
<feature type="compositionally biased region" description="Basic and acidic residues" evidence="1">
    <location>
        <begin position="340"/>
        <end position="360"/>
    </location>
</feature>
<feature type="region of interest" description="Disordered" evidence="1">
    <location>
        <begin position="338"/>
        <end position="368"/>
    </location>
</feature>
<evidence type="ECO:0000313" key="4">
    <source>
        <dbReference type="EMBL" id="CAA6820992.1"/>
    </source>
</evidence>
<proteinExistence type="predicted"/>
<dbReference type="SUPFAM" id="SSF51126">
    <property type="entry name" value="Pectin lyase-like"/>
    <property type="match status" value="1"/>
</dbReference>
<dbReference type="PANTHER" id="PTHR41339">
    <property type="entry name" value="LIPL48"/>
    <property type="match status" value="1"/>
</dbReference>
<dbReference type="EMBL" id="CACVAX010000058">
    <property type="protein sequence ID" value="CAA6820992.1"/>
    <property type="molecule type" value="Genomic_DNA"/>
</dbReference>
<accession>A0A6S6TJB5</accession>
<evidence type="ECO:0000259" key="3">
    <source>
        <dbReference type="Pfam" id="PF13229"/>
    </source>
</evidence>
<dbReference type="Gene3D" id="2.160.20.10">
    <property type="entry name" value="Single-stranded right-handed beta-helix, Pectin lyase-like"/>
    <property type="match status" value="1"/>
</dbReference>
<evidence type="ECO:0000256" key="2">
    <source>
        <dbReference type="SAM" id="SignalP"/>
    </source>
</evidence>
<dbReference type="InterPro" id="IPR039448">
    <property type="entry name" value="Beta_helix"/>
</dbReference>
<dbReference type="AlphaFoldDB" id="A0A6S6TJB5"/>
<feature type="chain" id="PRO_5027789493" description="Right handed beta helix domain-containing protein" evidence="2">
    <location>
        <begin position="23"/>
        <end position="368"/>
    </location>
</feature>
<name>A0A6S6TJB5_9BACT</name>
<dbReference type="PROSITE" id="PS51257">
    <property type="entry name" value="PROKAR_LIPOPROTEIN"/>
    <property type="match status" value="1"/>
</dbReference>
<keyword evidence="2" id="KW-0732">Signal</keyword>
<feature type="domain" description="Right handed beta helix" evidence="3">
    <location>
        <begin position="195"/>
        <end position="329"/>
    </location>
</feature>
<organism evidence="4">
    <name type="scientific">uncultured Sulfurovum sp</name>
    <dbReference type="NCBI Taxonomy" id="269237"/>
    <lineage>
        <taxon>Bacteria</taxon>
        <taxon>Pseudomonadati</taxon>
        <taxon>Campylobacterota</taxon>
        <taxon>Epsilonproteobacteria</taxon>
        <taxon>Campylobacterales</taxon>
        <taxon>Sulfurovaceae</taxon>
        <taxon>Sulfurovum</taxon>
        <taxon>environmental samples</taxon>
    </lineage>
</organism>
<feature type="signal peptide" evidence="2">
    <location>
        <begin position="1"/>
        <end position="22"/>
    </location>
</feature>